<dbReference type="Proteomes" id="UP000536509">
    <property type="component" value="Unassembled WGS sequence"/>
</dbReference>
<evidence type="ECO:0000313" key="1">
    <source>
        <dbReference type="EMBL" id="NNT72105.1"/>
    </source>
</evidence>
<evidence type="ECO:0000313" key="2">
    <source>
        <dbReference type="Proteomes" id="UP000536509"/>
    </source>
</evidence>
<gene>
    <name evidence="1" type="ORF">HKT18_07765</name>
</gene>
<reference evidence="1 2" key="1">
    <citation type="submission" date="2020-05" db="EMBL/GenBank/DDBJ databases">
        <title>Draft genome of Flavobacterium sp. IMCC34852.</title>
        <authorList>
            <person name="Song J."/>
            <person name="Cho J.-C."/>
        </authorList>
    </citation>
    <scope>NUCLEOTIDE SEQUENCE [LARGE SCALE GENOMIC DNA]</scope>
    <source>
        <strain evidence="1 2">IMCC34852</strain>
    </source>
</reference>
<comment type="caution">
    <text evidence="1">The sequence shown here is derived from an EMBL/GenBank/DDBJ whole genome shotgun (WGS) entry which is preliminary data.</text>
</comment>
<evidence type="ECO:0008006" key="3">
    <source>
        <dbReference type="Google" id="ProtNLM"/>
    </source>
</evidence>
<dbReference type="PROSITE" id="PS51257">
    <property type="entry name" value="PROKAR_LIPOPROTEIN"/>
    <property type="match status" value="1"/>
</dbReference>
<protein>
    <recommendedName>
        <fullName evidence="3">Lipocalin-like domain-containing protein</fullName>
    </recommendedName>
</protein>
<name>A0A7Y3VYW1_9FLAO</name>
<sequence>MKKIIFLGLVSILIFSCKSKNSATSTKIDSKSQTAIKGEWVISSVNYPGSEVIKVTSFDLADSKCFIGSKWKFVSMSNKGNMALNSPSCTTYSTPISWFINKEGEFVLKILDEAKAKTVKSGYVLRVANQTDKSFQLIDKINVGGTLTDVVYQFQKIN</sequence>
<proteinExistence type="predicted"/>
<dbReference type="RefSeq" id="WP_171222280.1">
    <property type="nucleotide sequence ID" value="NZ_CP121446.1"/>
</dbReference>
<organism evidence="1 2">
    <name type="scientific">Flavobacterium rivulicola</name>
    <dbReference type="NCBI Taxonomy" id="2732161"/>
    <lineage>
        <taxon>Bacteria</taxon>
        <taxon>Pseudomonadati</taxon>
        <taxon>Bacteroidota</taxon>
        <taxon>Flavobacteriia</taxon>
        <taxon>Flavobacteriales</taxon>
        <taxon>Flavobacteriaceae</taxon>
        <taxon>Flavobacterium</taxon>
    </lineage>
</organism>
<dbReference type="AlphaFoldDB" id="A0A7Y3VYW1"/>
<dbReference type="EMBL" id="JABEVX010000003">
    <property type="protein sequence ID" value="NNT72105.1"/>
    <property type="molecule type" value="Genomic_DNA"/>
</dbReference>
<keyword evidence="2" id="KW-1185">Reference proteome</keyword>
<accession>A0A7Y3VYW1</accession>